<proteinExistence type="predicted"/>
<accession>A0A0W0XS96</accession>
<feature type="transmembrane region" description="Helical" evidence="1">
    <location>
        <begin position="63"/>
        <end position="88"/>
    </location>
</feature>
<organism evidence="2 3">
    <name type="scientific">Legionella quinlivanii</name>
    <dbReference type="NCBI Taxonomy" id="45073"/>
    <lineage>
        <taxon>Bacteria</taxon>
        <taxon>Pseudomonadati</taxon>
        <taxon>Pseudomonadota</taxon>
        <taxon>Gammaproteobacteria</taxon>
        <taxon>Legionellales</taxon>
        <taxon>Legionellaceae</taxon>
        <taxon>Legionella</taxon>
    </lineage>
</organism>
<reference evidence="2 3" key="1">
    <citation type="submission" date="2015-11" db="EMBL/GenBank/DDBJ databases">
        <title>Genomic analysis of 38 Legionella species identifies large and diverse effector repertoires.</title>
        <authorList>
            <person name="Burstein D."/>
            <person name="Amaro F."/>
            <person name="Zusman T."/>
            <person name="Lifshitz Z."/>
            <person name="Cohen O."/>
            <person name="Gilbert J.A."/>
            <person name="Pupko T."/>
            <person name="Shuman H.A."/>
            <person name="Segal G."/>
        </authorList>
    </citation>
    <scope>NUCLEOTIDE SEQUENCE [LARGE SCALE GENOMIC DNA]</scope>
    <source>
        <strain evidence="2 3">CDC#1442-AUS-E</strain>
    </source>
</reference>
<comment type="caution">
    <text evidence="2">The sequence shown here is derived from an EMBL/GenBank/DDBJ whole genome shotgun (WGS) entry which is preliminary data.</text>
</comment>
<feature type="transmembrane region" description="Helical" evidence="1">
    <location>
        <begin position="108"/>
        <end position="126"/>
    </location>
</feature>
<gene>
    <name evidence="2" type="ORF">Lqui_2419</name>
</gene>
<dbReference type="AlphaFoldDB" id="A0A0W0XS96"/>
<dbReference type="Proteomes" id="UP000054618">
    <property type="component" value="Unassembled WGS sequence"/>
</dbReference>
<protein>
    <recommendedName>
        <fullName evidence="4">Transmembrane protein</fullName>
    </recommendedName>
</protein>
<dbReference type="EMBL" id="LNYS01000020">
    <property type="protein sequence ID" value="KTD47493.1"/>
    <property type="molecule type" value="Genomic_DNA"/>
</dbReference>
<keyword evidence="1" id="KW-0472">Membrane</keyword>
<dbReference type="PATRIC" id="fig|45073.5.peg.2556"/>
<name>A0A0W0XS96_9GAMM</name>
<sequence>MTITLATLKVKTLSGNQVYIPYLKMVGKIYLLLCVLAIGLVKLLVLMGFHMNRSALLDIMSEVVLYNLIPLFFLLCGLGRGFILWVAIESELKSAPFIRALMKHYLKCYLTFYALLLLIGIALFRLDDLEMLLMGAIVFSLVLSLFIFNMEAQRLGQSVLIQQIERLFSQAKAAKRSD</sequence>
<keyword evidence="1" id="KW-1133">Transmembrane helix</keyword>
<keyword evidence="3" id="KW-1185">Reference proteome</keyword>
<evidence type="ECO:0000313" key="2">
    <source>
        <dbReference type="EMBL" id="KTD47493.1"/>
    </source>
</evidence>
<evidence type="ECO:0000256" key="1">
    <source>
        <dbReference type="SAM" id="Phobius"/>
    </source>
</evidence>
<feature type="transmembrane region" description="Helical" evidence="1">
    <location>
        <begin position="29"/>
        <end position="51"/>
    </location>
</feature>
<evidence type="ECO:0000313" key="3">
    <source>
        <dbReference type="Proteomes" id="UP000054618"/>
    </source>
</evidence>
<dbReference type="STRING" id="45073.Lqui_2419"/>
<evidence type="ECO:0008006" key="4">
    <source>
        <dbReference type="Google" id="ProtNLM"/>
    </source>
</evidence>
<keyword evidence="1" id="KW-0812">Transmembrane</keyword>
<feature type="transmembrane region" description="Helical" evidence="1">
    <location>
        <begin position="132"/>
        <end position="150"/>
    </location>
</feature>